<accession>A0AAV1CTV9</accession>
<dbReference type="Pfam" id="PF00646">
    <property type="entry name" value="F-box"/>
    <property type="match status" value="1"/>
</dbReference>
<dbReference type="PANTHER" id="PTHR31672:SF13">
    <property type="entry name" value="F-BOX PROTEIN CPR30-LIKE"/>
    <property type="match status" value="1"/>
</dbReference>
<dbReference type="SMART" id="SM00256">
    <property type="entry name" value="FBOX"/>
    <property type="match status" value="1"/>
</dbReference>
<evidence type="ECO:0000313" key="3">
    <source>
        <dbReference type="Proteomes" id="UP001161247"/>
    </source>
</evidence>
<dbReference type="AlphaFoldDB" id="A0AAV1CTV9"/>
<dbReference type="PANTHER" id="PTHR31672">
    <property type="entry name" value="BNACNNG10540D PROTEIN"/>
    <property type="match status" value="1"/>
</dbReference>
<evidence type="ECO:0000259" key="1">
    <source>
        <dbReference type="PROSITE" id="PS50181"/>
    </source>
</evidence>
<keyword evidence="3" id="KW-1185">Reference proteome</keyword>
<proteinExistence type="predicted"/>
<sequence>MPFELVIDILSRLPVKSLGRFKCVSKTWLSLISSHEFIKTHLAVASGRDDYEHHRLMFTAFGHRGRWLQICSLNPLLYPASSSPKEFNVDSEVKSYHYITGSCNGLVCIEIDRAYIDPRKAKQLPDAGGFPSFGFGYDKLNDDYKEVGAFQIDNNITIKVHSLKNDLWHWVEGGKIEGRIIRWPKYPLQYAGGKFHWFVMDGKCNGFNVVTHKIASFDLADETYVEMDYPQMLGQMTMWGLVTLDLEPWETAFPYGLCILKTYCKLVGSLRNCDILFVCHGRLFLYDQKTNTSRGYPQIGDFGQATLYVESLVSP</sequence>
<organism evidence="2 3">
    <name type="scientific">Oldenlandia corymbosa var. corymbosa</name>
    <dbReference type="NCBI Taxonomy" id="529605"/>
    <lineage>
        <taxon>Eukaryota</taxon>
        <taxon>Viridiplantae</taxon>
        <taxon>Streptophyta</taxon>
        <taxon>Embryophyta</taxon>
        <taxon>Tracheophyta</taxon>
        <taxon>Spermatophyta</taxon>
        <taxon>Magnoliopsida</taxon>
        <taxon>eudicotyledons</taxon>
        <taxon>Gunneridae</taxon>
        <taxon>Pentapetalae</taxon>
        <taxon>asterids</taxon>
        <taxon>lamiids</taxon>
        <taxon>Gentianales</taxon>
        <taxon>Rubiaceae</taxon>
        <taxon>Rubioideae</taxon>
        <taxon>Spermacoceae</taxon>
        <taxon>Hedyotis-Oldenlandia complex</taxon>
        <taxon>Oldenlandia</taxon>
    </lineage>
</organism>
<protein>
    <submittedName>
        <fullName evidence="2">OLC1v1035297C1</fullName>
    </submittedName>
</protein>
<dbReference type="Proteomes" id="UP001161247">
    <property type="component" value="Chromosome 3"/>
</dbReference>
<dbReference type="EMBL" id="OX459120">
    <property type="protein sequence ID" value="CAI9098618.1"/>
    <property type="molecule type" value="Genomic_DNA"/>
</dbReference>
<dbReference type="SUPFAM" id="SSF81383">
    <property type="entry name" value="F-box domain"/>
    <property type="match status" value="1"/>
</dbReference>
<dbReference type="PROSITE" id="PS50181">
    <property type="entry name" value="FBOX"/>
    <property type="match status" value="1"/>
</dbReference>
<dbReference type="Gene3D" id="1.20.1280.50">
    <property type="match status" value="1"/>
</dbReference>
<name>A0AAV1CTV9_OLDCO</name>
<dbReference type="CDD" id="cd22157">
    <property type="entry name" value="F-box_AtFBW1-like"/>
    <property type="match status" value="1"/>
</dbReference>
<gene>
    <name evidence="2" type="ORF">OLC1_LOCUS8783</name>
</gene>
<reference evidence="2" key="1">
    <citation type="submission" date="2023-03" db="EMBL/GenBank/DDBJ databases">
        <authorList>
            <person name="Julca I."/>
        </authorList>
    </citation>
    <scope>NUCLEOTIDE SEQUENCE</scope>
</reference>
<dbReference type="InterPro" id="IPR036047">
    <property type="entry name" value="F-box-like_dom_sf"/>
</dbReference>
<evidence type="ECO:0000313" key="2">
    <source>
        <dbReference type="EMBL" id="CAI9098618.1"/>
    </source>
</evidence>
<dbReference type="InterPro" id="IPR050796">
    <property type="entry name" value="SCF_F-box_component"/>
</dbReference>
<dbReference type="InterPro" id="IPR001810">
    <property type="entry name" value="F-box_dom"/>
</dbReference>
<feature type="domain" description="F-box" evidence="1">
    <location>
        <begin position="1"/>
        <end position="41"/>
    </location>
</feature>